<proteinExistence type="predicted"/>
<accession>A0A0S0ZQ31</accession>
<keyword evidence="1" id="KW-0175">Coiled coil</keyword>
<keyword evidence="2" id="KW-0614">Plasmid</keyword>
<dbReference type="AlphaFoldDB" id="A0A0S0ZQ31"/>
<evidence type="ECO:0000313" key="2">
    <source>
        <dbReference type="EMBL" id="ALI93192.1"/>
    </source>
</evidence>
<name>A0A0S0ZQ31_SALEN</name>
<reference evidence="2" key="1">
    <citation type="submission" date="2015-10" db="EMBL/GenBank/DDBJ databases">
        <title>A ~90kb conjugative I1 plasmid encoding various blaCTX-Ms contributed to ceftriaxone resistance in Salmonella Enteritidis in China.</title>
        <authorList>
            <person name="Wong M.H."/>
            <person name="Chen S."/>
        </authorList>
    </citation>
    <scope>NUCLEOTIDE SEQUENCE</scope>
    <source>
        <strain evidence="2">SE115</strain>
        <plasmid evidence="2">pSE115</plasmid>
    </source>
</reference>
<dbReference type="EMBL" id="KT868530">
    <property type="protein sequence ID" value="ALI93192.1"/>
    <property type="molecule type" value="Genomic_DNA"/>
</dbReference>
<feature type="coiled-coil region" evidence="1">
    <location>
        <begin position="63"/>
        <end position="119"/>
    </location>
</feature>
<gene>
    <name evidence="2" type="primary">traT</name>
</gene>
<organism evidence="2">
    <name type="scientific">Salmonella enteritidis</name>
    <dbReference type="NCBI Taxonomy" id="149539"/>
    <lineage>
        <taxon>Bacteria</taxon>
        <taxon>Pseudomonadati</taxon>
        <taxon>Pseudomonadota</taxon>
        <taxon>Gammaproteobacteria</taxon>
        <taxon>Enterobacterales</taxon>
        <taxon>Enterobacteriaceae</taxon>
        <taxon>Salmonella</taxon>
    </lineage>
</organism>
<protein>
    <submittedName>
        <fullName evidence="2">IncI1 plasmid conjugative transfer protein TraT</fullName>
    </submittedName>
</protein>
<evidence type="ECO:0000256" key="1">
    <source>
        <dbReference type="SAM" id="Coils"/>
    </source>
</evidence>
<geneLocation type="plasmid" evidence="2">
    <name>pSE115</name>
</geneLocation>
<sequence>MQHSIKDLWLYPFPEIDVVHTQEPLLPEPELTTPGRCICCRQNVRHRFRLDDSWPLRQLTDTISDTRVRLNKATEHLDKLKKRGEPVATGEKEKYNTAVKAAERALEQARLSARRLSLRHVQKAEITSTESLSEKEQELFHEDGPPYSLCAFCHAWHSLNGYAAAQGVMVWLPDLHPSTVVALNRRSLQEVFSNDKFRVRRGREALSALMQTDWRLRINSAVSARPISLTFFVAIHLPVVRPCVKK</sequence>